<keyword evidence="4" id="KW-0378">Hydrolase</keyword>
<dbReference type="InterPro" id="IPR000639">
    <property type="entry name" value="Epox_hydrolase-like"/>
</dbReference>
<proteinExistence type="predicted"/>
<dbReference type="Gene3D" id="3.40.50.1820">
    <property type="entry name" value="alpha/beta hydrolase"/>
    <property type="match status" value="1"/>
</dbReference>
<protein>
    <submittedName>
        <fullName evidence="4">Hydrolase</fullName>
    </submittedName>
</protein>
<dbReference type="EMBL" id="AJJH01000106">
    <property type="protein sequence ID" value="EID78205.1"/>
    <property type="molecule type" value="Genomic_DNA"/>
</dbReference>
<dbReference type="AlphaFoldDB" id="I0WP89"/>
<accession>I0WP89</accession>
<sequence>MSTSSRPAADPGSVLADHFPRDLTDAALTHSDASLVLDITGHGRWTVAVDDGKAEVTTKVAADPTCTVHTDADTLADLLIGRRSGVDAFLDGDLTTRGSLATVLQIGGAFAPDIDLVTRPRSREVTACGVRTAYLEAGPADAPPVVLLHGLGATNASMLPVLADLAEDFRVLAPDLPGFGASEAPAWTYTAEQLHRWLRDFLDTVNADGAVVIGNSLGGRLALELGMRDPDMVDKLVLLCPSPAFRRFRQLAPLARWWPVDIARLPTIGLPRRVVMAGAKAMFARPDRVPQPWFEAAVDEFEIAMAQGARRRAALSALINIYIEEPFGDNGFWERLTTVRTPTLFLWGRRDRLVPSRFARHVSMAVPTAESVVLPDCGHVPQLELPDVTMGLTRRFLGSSRAAPTTYRLPHRRPGLGRPTARDLPVGP</sequence>
<dbReference type="PANTHER" id="PTHR46438">
    <property type="entry name" value="ALPHA/BETA-HYDROLASES SUPERFAMILY PROTEIN"/>
    <property type="match status" value="1"/>
</dbReference>
<dbReference type="GO" id="GO:0016787">
    <property type="term" value="F:hydrolase activity"/>
    <property type="evidence" value="ECO:0007669"/>
    <property type="project" value="UniProtKB-KW"/>
</dbReference>
<gene>
    <name evidence="4" type="ORF">W59_19618</name>
</gene>
<dbReference type="RefSeq" id="WP_007298615.1">
    <property type="nucleotide sequence ID" value="NZ_AJJH01000106.1"/>
</dbReference>
<dbReference type="PATRIC" id="fig|1165867.3.peg.4002"/>
<dbReference type="Gene3D" id="3.30.1050.10">
    <property type="entry name" value="SCP2 sterol-binding domain"/>
    <property type="match status" value="1"/>
</dbReference>
<evidence type="ECO:0000313" key="5">
    <source>
        <dbReference type="Proteomes" id="UP000006447"/>
    </source>
</evidence>
<evidence type="ECO:0000256" key="1">
    <source>
        <dbReference type="SAM" id="MobiDB-lite"/>
    </source>
</evidence>
<dbReference type="PRINTS" id="PR00412">
    <property type="entry name" value="EPOXHYDRLASE"/>
</dbReference>
<dbReference type="InterPro" id="IPR036527">
    <property type="entry name" value="SCP2_sterol-bd_dom_sf"/>
</dbReference>
<dbReference type="InterPro" id="IPR003033">
    <property type="entry name" value="SCP2_sterol-bd_dom"/>
</dbReference>
<evidence type="ECO:0000313" key="4">
    <source>
        <dbReference type="EMBL" id="EID78205.1"/>
    </source>
</evidence>
<feature type="region of interest" description="Disordered" evidence="1">
    <location>
        <begin position="403"/>
        <end position="428"/>
    </location>
</feature>
<dbReference type="Proteomes" id="UP000006447">
    <property type="component" value="Unassembled WGS sequence"/>
</dbReference>
<feature type="domain" description="AB hydrolase-1" evidence="3">
    <location>
        <begin position="145"/>
        <end position="388"/>
    </location>
</feature>
<dbReference type="SUPFAM" id="SSF53474">
    <property type="entry name" value="alpha/beta-Hydrolases"/>
    <property type="match status" value="1"/>
</dbReference>
<dbReference type="Pfam" id="PF12697">
    <property type="entry name" value="Abhydrolase_6"/>
    <property type="match status" value="1"/>
</dbReference>
<name>I0WP89_RHOOP</name>
<dbReference type="Pfam" id="PF02036">
    <property type="entry name" value="SCP2"/>
    <property type="match status" value="1"/>
</dbReference>
<dbReference type="InterPro" id="IPR000073">
    <property type="entry name" value="AB_hydrolase_1"/>
</dbReference>
<evidence type="ECO:0000259" key="3">
    <source>
        <dbReference type="Pfam" id="PF12697"/>
    </source>
</evidence>
<reference evidence="4 5" key="1">
    <citation type="journal article" date="2012" name="J. Bacteriol.">
        <title>Draft genome sequence of the nitrophenol-degrading actinomycete Rhodococcus imtechensis RKJ300.</title>
        <authorList>
            <person name="Vikram S."/>
            <person name="Kumar S."/>
            <person name="Subramanian S."/>
            <person name="Raghava G.P."/>
        </authorList>
    </citation>
    <scope>NUCLEOTIDE SEQUENCE [LARGE SCALE GENOMIC DNA]</scope>
    <source>
        <strain evidence="4 5">RKJ300</strain>
    </source>
</reference>
<dbReference type="SUPFAM" id="SSF55718">
    <property type="entry name" value="SCP-like"/>
    <property type="match status" value="1"/>
</dbReference>
<evidence type="ECO:0000259" key="2">
    <source>
        <dbReference type="Pfam" id="PF02036"/>
    </source>
</evidence>
<organism evidence="4 5">
    <name type="scientific">Rhodococcus opacus RKJ300 = JCM 13270</name>
    <dbReference type="NCBI Taxonomy" id="1165867"/>
    <lineage>
        <taxon>Bacteria</taxon>
        <taxon>Bacillati</taxon>
        <taxon>Actinomycetota</taxon>
        <taxon>Actinomycetes</taxon>
        <taxon>Mycobacteriales</taxon>
        <taxon>Nocardiaceae</taxon>
        <taxon>Rhodococcus</taxon>
    </lineage>
</organism>
<dbReference type="PRINTS" id="PR00111">
    <property type="entry name" value="ABHYDROLASE"/>
</dbReference>
<comment type="caution">
    <text evidence="4">The sequence shown here is derived from an EMBL/GenBank/DDBJ whole genome shotgun (WGS) entry which is preliminary data.</text>
</comment>
<dbReference type="InterPro" id="IPR029058">
    <property type="entry name" value="AB_hydrolase_fold"/>
</dbReference>
<dbReference type="PANTHER" id="PTHR46438:SF11">
    <property type="entry name" value="LIPASE-RELATED"/>
    <property type="match status" value="1"/>
</dbReference>
<feature type="domain" description="SCP2" evidence="2">
    <location>
        <begin position="26"/>
        <end position="110"/>
    </location>
</feature>